<accession>A0ABS9ZU37</accession>
<dbReference type="PANTHER" id="PTHR30231:SF37">
    <property type="entry name" value="EXODEOXYRIBONUCLEASE 10"/>
    <property type="match status" value="1"/>
</dbReference>
<sequence>MSPKQQSSLFAIVDIETTGGYASGNGITEIAIYIYDGNQIVDEYQTLINPQQPIPYYIETLTGIHNDMVKDAPVFEDVAYIIYEKLKDKVFVAHNVNFDYNFVSHQLKNAGFDFKAPKLCTVRLARKYLPGFASYSLGKLCDHLGINITSRHRAAGDARATVTLFEHIIQKSGLDELFHSGKLKAKEQRFPSHVHSKDLENLPSKPGVYFFRDKAGKLIYVGKATNIRKRVNSHFIGENLSARRQKFIDEIFHIDFEETGTELMALLKECHYIKHNWPTYNNALKKYEPKFGLIDYIDNRGLLRLCIIKMKKGLTALRYFQNVYESTAYLLKLIQEFDLSFSLCSFYAESPARQDQQKALAEIDFDSYNEKATNAVDFIKNDTESFVLIDNGRNPEEYSYIYYRHNSVYALGFTEKDNSFSCTEDLVKNEDLCHSNYYMCNLVKNYALKFPYKVKDISG</sequence>
<dbReference type="SUPFAM" id="SSF82771">
    <property type="entry name" value="GIY-YIG endonuclease"/>
    <property type="match status" value="1"/>
</dbReference>
<protein>
    <submittedName>
        <fullName evidence="2">GIY-YIG nuclease family protein</fullName>
    </submittedName>
</protein>
<name>A0ABS9ZU37_9SPHI</name>
<dbReference type="Pfam" id="PF00929">
    <property type="entry name" value="RNase_T"/>
    <property type="match status" value="1"/>
</dbReference>
<dbReference type="Gene3D" id="3.30.420.10">
    <property type="entry name" value="Ribonuclease H-like superfamily/Ribonuclease H"/>
    <property type="match status" value="1"/>
</dbReference>
<proteinExistence type="predicted"/>
<dbReference type="RefSeq" id="WP_243357433.1">
    <property type="nucleotide sequence ID" value="NZ_JALGBH010000001.1"/>
</dbReference>
<dbReference type="Pfam" id="PF01541">
    <property type="entry name" value="GIY-YIG"/>
    <property type="match status" value="1"/>
</dbReference>
<dbReference type="CDD" id="cd06127">
    <property type="entry name" value="DEDDh"/>
    <property type="match status" value="1"/>
</dbReference>
<feature type="domain" description="GIY-YIG" evidence="1">
    <location>
        <begin position="204"/>
        <end position="282"/>
    </location>
</feature>
<gene>
    <name evidence="2" type="ORF">MMF97_00005</name>
</gene>
<dbReference type="InterPro" id="IPR035901">
    <property type="entry name" value="GIY-YIG_endonuc_sf"/>
</dbReference>
<dbReference type="Gene3D" id="3.40.1440.10">
    <property type="entry name" value="GIY-YIG endonuclease"/>
    <property type="match status" value="1"/>
</dbReference>
<evidence type="ECO:0000313" key="2">
    <source>
        <dbReference type="EMBL" id="MCJ0741068.1"/>
    </source>
</evidence>
<dbReference type="InterPro" id="IPR036397">
    <property type="entry name" value="RNaseH_sf"/>
</dbReference>
<evidence type="ECO:0000259" key="1">
    <source>
        <dbReference type="PROSITE" id="PS50164"/>
    </source>
</evidence>
<dbReference type="Proteomes" id="UP001165460">
    <property type="component" value="Unassembled WGS sequence"/>
</dbReference>
<comment type="caution">
    <text evidence="2">The sequence shown here is derived from an EMBL/GenBank/DDBJ whole genome shotgun (WGS) entry which is preliminary data.</text>
</comment>
<dbReference type="InterPro" id="IPR000305">
    <property type="entry name" value="GIY-YIG_endonuc"/>
</dbReference>
<keyword evidence="3" id="KW-1185">Reference proteome</keyword>
<evidence type="ECO:0000313" key="3">
    <source>
        <dbReference type="Proteomes" id="UP001165460"/>
    </source>
</evidence>
<dbReference type="SUPFAM" id="SSF53098">
    <property type="entry name" value="Ribonuclease H-like"/>
    <property type="match status" value="1"/>
</dbReference>
<dbReference type="InterPro" id="IPR047296">
    <property type="entry name" value="GIY-YIG_UvrC_Cho"/>
</dbReference>
<dbReference type="CDD" id="cd10434">
    <property type="entry name" value="GIY-YIG_UvrC_Cho"/>
    <property type="match status" value="1"/>
</dbReference>
<dbReference type="PROSITE" id="PS50164">
    <property type="entry name" value="GIY_YIG"/>
    <property type="match status" value="1"/>
</dbReference>
<dbReference type="InterPro" id="IPR006054">
    <property type="entry name" value="DnaQ"/>
</dbReference>
<dbReference type="EMBL" id="JALGBH010000001">
    <property type="protein sequence ID" value="MCJ0741068.1"/>
    <property type="molecule type" value="Genomic_DNA"/>
</dbReference>
<dbReference type="InterPro" id="IPR013520">
    <property type="entry name" value="Ribonucl_H"/>
</dbReference>
<organism evidence="2 3">
    <name type="scientific">Pedobacter montanisoli</name>
    <dbReference type="NCBI Taxonomy" id="2923277"/>
    <lineage>
        <taxon>Bacteria</taxon>
        <taxon>Pseudomonadati</taxon>
        <taxon>Bacteroidota</taxon>
        <taxon>Sphingobacteriia</taxon>
        <taxon>Sphingobacteriales</taxon>
        <taxon>Sphingobacteriaceae</taxon>
        <taxon>Pedobacter</taxon>
    </lineage>
</organism>
<dbReference type="SMART" id="SM00465">
    <property type="entry name" value="GIYc"/>
    <property type="match status" value="1"/>
</dbReference>
<dbReference type="NCBIfam" id="TIGR00573">
    <property type="entry name" value="dnaq"/>
    <property type="match status" value="1"/>
</dbReference>
<dbReference type="PANTHER" id="PTHR30231">
    <property type="entry name" value="DNA POLYMERASE III SUBUNIT EPSILON"/>
    <property type="match status" value="1"/>
</dbReference>
<dbReference type="InterPro" id="IPR012337">
    <property type="entry name" value="RNaseH-like_sf"/>
</dbReference>
<dbReference type="SMART" id="SM00479">
    <property type="entry name" value="EXOIII"/>
    <property type="match status" value="1"/>
</dbReference>
<reference evidence="2" key="1">
    <citation type="submission" date="2022-03" db="EMBL/GenBank/DDBJ databases">
        <authorList>
            <person name="Woo C.Y."/>
        </authorList>
    </citation>
    <scope>NUCLEOTIDE SEQUENCE</scope>
    <source>
        <strain evidence="2">CYS-01</strain>
    </source>
</reference>